<evidence type="ECO:0000256" key="2">
    <source>
        <dbReference type="SAM" id="SignalP"/>
    </source>
</evidence>
<reference evidence="3" key="1">
    <citation type="submission" date="2023-03" db="EMBL/GenBank/DDBJ databases">
        <title>Massive genome expansion in bonnet fungi (Mycena s.s.) driven by repeated elements and novel gene families across ecological guilds.</title>
        <authorList>
            <consortium name="Lawrence Berkeley National Laboratory"/>
            <person name="Harder C.B."/>
            <person name="Miyauchi S."/>
            <person name="Viragh M."/>
            <person name="Kuo A."/>
            <person name="Thoen E."/>
            <person name="Andreopoulos B."/>
            <person name="Lu D."/>
            <person name="Skrede I."/>
            <person name="Drula E."/>
            <person name="Henrissat B."/>
            <person name="Morin E."/>
            <person name="Kohler A."/>
            <person name="Barry K."/>
            <person name="LaButti K."/>
            <person name="Morin E."/>
            <person name="Salamov A."/>
            <person name="Lipzen A."/>
            <person name="Mereny Z."/>
            <person name="Hegedus B."/>
            <person name="Baldrian P."/>
            <person name="Stursova M."/>
            <person name="Weitz H."/>
            <person name="Taylor A."/>
            <person name="Grigoriev I.V."/>
            <person name="Nagy L.G."/>
            <person name="Martin F."/>
            <person name="Kauserud H."/>
        </authorList>
    </citation>
    <scope>NUCLEOTIDE SEQUENCE</scope>
    <source>
        <strain evidence="3">CBHHK002</strain>
    </source>
</reference>
<dbReference type="Gene3D" id="3.40.720.10">
    <property type="entry name" value="Alkaline Phosphatase, subunit A"/>
    <property type="match status" value="1"/>
</dbReference>
<dbReference type="GO" id="GO:0009395">
    <property type="term" value="P:phospholipid catabolic process"/>
    <property type="evidence" value="ECO:0007669"/>
    <property type="project" value="TreeGrafter"/>
</dbReference>
<organism evidence="3 4">
    <name type="scientific">Mycena albidolilacea</name>
    <dbReference type="NCBI Taxonomy" id="1033008"/>
    <lineage>
        <taxon>Eukaryota</taxon>
        <taxon>Fungi</taxon>
        <taxon>Dikarya</taxon>
        <taxon>Basidiomycota</taxon>
        <taxon>Agaricomycotina</taxon>
        <taxon>Agaricomycetes</taxon>
        <taxon>Agaricomycetidae</taxon>
        <taxon>Agaricales</taxon>
        <taxon>Marasmiineae</taxon>
        <taxon>Mycenaceae</taxon>
        <taxon>Mycena</taxon>
    </lineage>
</organism>
<keyword evidence="2" id="KW-0732">Signal</keyword>
<keyword evidence="4" id="KW-1185">Reference proteome</keyword>
<dbReference type="SUPFAM" id="SSF53649">
    <property type="entry name" value="Alkaline phosphatase-like"/>
    <property type="match status" value="1"/>
</dbReference>
<dbReference type="AlphaFoldDB" id="A0AAD7A1F9"/>
<dbReference type="PANTHER" id="PTHR31956:SF8">
    <property type="entry name" value="ACID PHOSPHATASE PHOA (AFU_ORTHOLOGUE AFUA_1G03570)"/>
    <property type="match status" value="1"/>
</dbReference>
<gene>
    <name evidence="3" type="ORF">DFH08DRAFT_779760</name>
</gene>
<dbReference type="GO" id="GO:0016788">
    <property type="term" value="F:hydrolase activity, acting on ester bonds"/>
    <property type="evidence" value="ECO:0007669"/>
    <property type="project" value="InterPro"/>
</dbReference>
<keyword evidence="1" id="KW-0378">Hydrolase</keyword>
<dbReference type="InterPro" id="IPR007312">
    <property type="entry name" value="Phosphoesterase"/>
</dbReference>
<accession>A0AAD7A1F9</accession>
<dbReference type="EMBL" id="JARIHO010000019">
    <property type="protein sequence ID" value="KAJ7347594.1"/>
    <property type="molecule type" value="Genomic_DNA"/>
</dbReference>
<feature type="signal peptide" evidence="2">
    <location>
        <begin position="1"/>
        <end position="21"/>
    </location>
</feature>
<proteinExistence type="predicted"/>
<feature type="chain" id="PRO_5042275813" evidence="2">
    <location>
        <begin position="22"/>
        <end position="435"/>
    </location>
</feature>
<protein>
    <submittedName>
        <fullName evidence="3">Phosphoesterase family-domain-containing protein</fullName>
    </submittedName>
</protein>
<comment type="caution">
    <text evidence="3">The sequence shown here is derived from an EMBL/GenBank/DDBJ whole genome shotgun (WGS) entry which is preliminary data.</text>
</comment>
<dbReference type="Pfam" id="PF04185">
    <property type="entry name" value="Phosphoesterase"/>
    <property type="match status" value="1"/>
</dbReference>
<dbReference type="InterPro" id="IPR017850">
    <property type="entry name" value="Alkaline_phosphatase_core_sf"/>
</dbReference>
<evidence type="ECO:0000256" key="1">
    <source>
        <dbReference type="ARBA" id="ARBA00022801"/>
    </source>
</evidence>
<evidence type="ECO:0000313" key="4">
    <source>
        <dbReference type="Proteomes" id="UP001218218"/>
    </source>
</evidence>
<dbReference type="PANTHER" id="PTHR31956">
    <property type="entry name" value="NON-SPECIFIC PHOSPHOLIPASE C4-RELATED"/>
    <property type="match status" value="1"/>
</dbReference>
<dbReference type="Proteomes" id="UP001218218">
    <property type="component" value="Unassembled WGS sequence"/>
</dbReference>
<name>A0AAD7A1F9_9AGAR</name>
<sequence length="435" mass="47358">MTTRQFFALLLAACSARLASAASAQVFSPPSSGPLLQTANYTSFSNNTLKDKPTCKGKAFNRIIQVWLENIDFATTASTPIFESLAEQGILLTNYNAVTHPSEPNYIAAIGGDFFGMADDNMYHIPSNISTVVDLLEDKGITWATYQENMPADDFYGFLYNSKNYISPGSADYPYYVRKHNPLVIYDAVSQDPQRVKRIRTFNDFANDVVNGTLPQWVFVTPNMVNDAHDTTIDFAASFLTYWLVPLLSDPRVNDGETLILLTFDETETYTIQNNVWAVLLGGAIPLNLRGTTDDTLYTHYSSLSTVQANWGLKSLGRGDTIAGLSNVFSFVASKTGFKNVKLPADRVPQFNLTGVASGALTSTNFVPFPAPNLKARGAGGGSVLIRPGLNTKLTPGSLPAPVNLLLQDKTTPWQMSPRTTSGKSIIPCADPNCA</sequence>
<evidence type="ECO:0000313" key="3">
    <source>
        <dbReference type="EMBL" id="KAJ7347594.1"/>
    </source>
</evidence>